<reference evidence="4" key="1">
    <citation type="submission" date="2019-09" db="EMBL/GenBank/DDBJ databases">
        <authorList>
            <person name="Teo W.F.A."/>
            <person name="Duangmal K."/>
        </authorList>
    </citation>
    <scope>NUCLEOTIDE SEQUENCE [LARGE SCALE GENOMIC DNA]</scope>
    <source>
        <strain evidence="4">K81G1</strain>
    </source>
</reference>
<keyword evidence="1 2" id="KW-0238">DNA-binding</keyword>
<feature type="domain" description="HTH tetR-type" evidence="3">
    <location>
        <begin position="16"/>
        <end position="76"/>
    </location>
</feature>
<proteinExistence type="predicted"/>
<dbReference type="EMBL" id="VMNW02000037">
    <property type="protein sequence ID" value="KAA9158090.1"/>
    <property type="molecule type" value="Genomic_DNA"/>
</dbReference>
<dbReference type="Gene3D" id="1.10.357.10">
    <property type="entry name" value="Tetracycline Repressor, domain 2"/>
    <property type="match status" value="1"/>
</dbReference>
<dbReference type="OrthoDB" id="3193022at2"/>
<evidence type="ECO:0000256" key="2">
    <source>
        <dbReference type="PROSITE-ProRule" id="PRU00335"/>
    </source>
</evidence>
<dbReference type="Proteomes" id="UP000319769">
    <property type="component" value="Unassembled WGS sequence"/>
</dbReference>
<keyword evidence="5" id="KW-1185">Reference proteome</keyword>
<evidence type="ECO:0000256" key="1">
    <source>
        <dbReference type="ARBA" id="ARBA00023125"/>
    </source>
</evidence>
<dbReference type="PANTHER" id="PTHR30055:SF226">
    <property type="entry name" value="HTH-TYPE TRANSCRIPTIONAL REGULATOR PKSA"/>
    <property type="match status" value="1"/>
</dbReference>
<dbReference type="PANTHER" id="PTHR30055">
    <property type="entry name" value="HTH-TYPE TRANSCRIPTIONAL REGULATOR RUTR"/>
    <property type="match status" value="1"/>
</dbReference>
<dbReference type="GO" id="GO:0000976">
    <property type="term" value="F:transcription cis-regulatory region binding"/>
    <property type="evidence" value="ECO:0007669"/>
    <property type="project" value="TreeGrafter"/>
</dbReference>
<dbReference type="Pfam" id="PF00440">
    <property type="entry name" value="TetR_N"/>
    <property type="match status" value="1"/>
</dbReference>
<evidence type="ECO:0000313" key="5">
    <source>
        <dbReference type="Proteomes" id="UP000319769"/>
    </source>
</evidence>
<evidence type="ECO:0000313" key="4">
    <source>
        <dbReference type="EMBL" id="KAA9158090.1"/>
    </source>
</evidence>
<protein>
    <submittedName>
        <fullName evidence="4">TetR/AcrR family transcriptional regulator</fullName>
    </submittedName>
</protein>
<dbReference type="PROSITE" id="PS50977">
    <property type="entry name" value="HTH_TETR_2"/>
    <property type="match status" value="1"/>
</dbReference>
<organism evidence="4 5">
    <name type="scientific">Amycolatopsis acidicola</name>
    <dbReference type="NCBI Taxonomy" id="2596893"/>
    <lineage>
        <taxon>Bacteria</taxon>
        <taxon>Bacillati</taxon>
        <taxon>Actinomycetota</taxon>
        <taxon>Actinomycetes</taxon>
        <taxon>Pseudonocardiales</taxon>
        <taxon>Pseudonocardiaceae</taxon>
        <taxon>Amycolatopsis</taxon>
    </lineage>
</organism>
<comment type="caution">
    <text evidence="4">The sequence shown here is derived from an EMBL/GenBank/DDBJ whole genome shotgun (WGS) entry which is preliminary data.</text>
</comment>
<dbReference type="InterPro" id="IPR001647">
    <property type="entry name" value="HTH_TetR"/>
</dbReference>
<name>A0A5N0V151_9PSEU</name>
<evidence type="ECO:0000259" key="3">
    <source>
        <dbReference type="PROSITE" id="PS50977"/>
    </source>
</evidence>
<dbReference type="SUPFAM" id="SSF46689">
    <property type="entry name" value="Homeodomain-like"/>
    <property type="match status" value="1"/>
</dbReference>
<dbReference type="GO" id="GO:0003700">
    <property type="term" value="F:DNA-binding transcription factor activity"/>
    <property type="evidence" value="ECO:0007669"/>
    <property type="project" value="TreeGrafter"/>
</dbReference>
<sequence>MTVRIVPRQSSDRRVLRSRSALLTAAVSLVSERGTTAVSITELARAAGVSRQLVYLHFGDRDSLLVAAAIELARGELPLERSKPLVGRAGVLAAVRHFDRHRVFYRAMLTGSCAFAMTSALTELLAPVNREIVRKFSGARTSPEALDDLATFVTGGTGALMNAWLLAGAETPEQFTDRLLGSWRLIAGKAAR</sequence>
<dbReference type="RefSeq" id="WP_144747809.1">
    <property type="nucleotide sequence ID" value="NZ_VMNW02000037.1"/>
</dbReference>
<feature type="DNA-binding region" description="H-T-H motif" evidence="2">
    <location>
        <begin position="39"/>
        <end position="58"/>
    </location>
</feature>
<dbReference type="AlphaFoldDB" id="A0A5N0V151"/>
<accession>A0A5N0V151</accession>
<gene>
    <name evidence="4" type="ORF">FPZ12_023600</name>
</gene>
<dbReference type="PRINTS" id="PR00455">
    <property type="entry name" value="HTHTETR"/>
</dbReference>
<dbReference type="InterPro" id="IPR050109">
    <property type="entry name" value="HTH-type_TetR-like_transc_reg"/>
</dbReference>
<dbReference type="InterPro" id="IPR009057">
    <property type="entry name" value="Homeodomain-like_sf"/>
</dbReference>